<dbReference type="Proteomes" id="UP001152747">
    <property type="component" value="Unassembled WGS sequence"/>
</dbReference>
<evidence type="ECO:0000313" key="2">
    <source>
        <dbReference type="Proteomes" id="UP001152747"/>
    </source>
</evidence>
<dbReference type="EMBL" id="CANHGI010000002">
    <property type="protein sequence ID" value="CAI5440613.1"/>
    <property type="molecule type" value="Genomic_DNA"/>
</dbReference>
<protein>
    <recommendedName>
        <fullName evidence="3">F-box domain-containing protein</fullName>
    </recommendedName>
</protein>
<evidence type="ECO:0000313" key="1">
    <source>
        <dbReference type="EMBL" id="CAI5440613.1"/>
    </source>
</evidence>
<name>A0A9P1I9A6_9PELO</name>
<comment type="caution">
    <text evidence="1">The sequence shown here is derived from an EMBL/GenBank/DDBJ whole genome shotgun (WGS) entry which is preliminary data.</text>
</comment>
<reference evidence="1" key="1">
    <citation type="submission" date="2022-11" db="EMBL/GenBank/DDBJ databases">
        <authorList>
            <person name="Kikuchi T."/>
        </authorList>
    </citation>
    <scope>NUCLEOTIDE SEQUENCE</scope>
    <source>
        <strain evidence="1">PS1010</strain>
    </source>
</reference>
<sequence>MELDDNTTGWFDMPFEMRETVINYMDLATKIQFSQCSKLCSEEAQIPDLCFYSVNITNNPYDETKGVFFEMRNKIASEERGESYVDRLIASRTLVLVCDIPIKSEEVEQMDLSSEDIDQMIEVETREKVTDYVMYLLQGLLKFLKNCLRSLTISIPDFPYNKMKIEKNLNKLESIHLSPNNNKVDPISCGFIDFDQLCSMKNKVTIPNLTFDQIFQLKAFRISVGYDGSEKFDIERIVDHLFSNGIDQNVYLIFFQSKQKLEDTPGIYAKVITACGFEYLFKRNDKMFSMAYGSDNDSTVIINFHISRYIKESLLTIL</sequence>
<gene>
    <name evidence="1" type="ORF">CAMP_LOCUS3250</name>
</gene>
<dbReference type="AlphaFoldDB" id="A0A9P1I9A6"/>
<evidence type="ECO:0008006" key="3">
    <source>
        <dbReference type="Google" id="ProtNLM"/>
    </source>
</evidence>
<keyword evidence="2" id="KW-1185">Reference proteome</keyword>
<accession>A0A9P1I9A6</accession>
<organism evidence="1 2">
    <name type="scientific">Caenorhabditis angaria</name>
    <dbReference type="NCBI Taxonomy" id="860376"/>
    <lineage>
        <taxon>Eukaryota</taxon>
        <taxon>Metazoa</taxon>
        <taxon>Ecdysozoa</taxon>
        <taxon>Nematoda</taxon>
        <taxon>Chromadorea</taxon>
        <taxon>Rhabditida</taxon>
        <taxon>Rhabditina</taxon>
        <taxon>Rhabditomorpha</taxon>
        <taxon>Rhabditoidea</taxon>
        <taxon>Rhabditidae</taxon>
        <taxon>Peloderinae</taxon>
        <taxon>Caenorhabditis</taxon>
    </lineage>
</organism>
<proteinExistence type="predicted"/>